<reference evidence="2" key="1">
    <citation type="submission" date="2006-10" db="EMBL/GenBank/DDBJ databases">
        <authorList>
            <person name="Amadeo P."/>
            <person name="Zhao Q."/>
            <person name="Wortman J."/>
            <person name="Fraser-Liggett C."/>
            <person name="Carlton J."/>
        </authorList>
    </citation>
    <scope>NUCLEOTIDE SEQUENCE</scope>
    <source>
        <strain evidence="2">G3</strain>
    </source>
</reference>
<reference evidence="2" key="2">
    <citation type="journal article" date="2007" name="Science">
        <title>Draft genome sequence of the sexually transmitted pathogen Trichomonas vaginalis.</title>
        <authorList>
            <person name="Carlton J.M."/>
            <person name="Hirt R.P."/>
            <person name="Silva J.C."/>
            <person name="Delcher A.L."/>
            <person name="Schatz M."/>
            <person name="Zhao Q."/>
            <person name="Wortman J.R."/>
            <person name="Bidwell S.L."/>
            <person name="Alsmark U.C.M."/>
            <person name="Besteiro S."/>
            <person name="Sicheritz-Ponten T."/>
            <person name="Noel C.J."/>
            <person name="Dacks J.B."/>
            <person name="Foster P.G."/>
            <person name="Simillion C."/>
            <person name="Van de Peer Y."/>
            <person name="Miranda-Saavedra D."/>
            <person name="Barton G.J."/>
            <person name="Westrop G.D."/>
            <person name="Mueller S."/>
            <person name="Dessi D."/>
            <person name="Fiori P.L."/>
            <person name="Ren Q."/>
            <person name="Paulsen I."/>
            <person name="Zhang H."/>
            <person name="Bastida-Corcuera F.D."/>
            <person name="Simoes-Barbosa A."/>
            <person name="Brown M.T."/>
            <person name="Hayes R.D."/>
            <person name="Mukherjee M."/>
            <person name="Okumura C.Y."/>
            <person name="Schneider R."/>
            <person name="Smith A.J."/>
            <person name="Vanacova S."/>
            <person name="Villalvazo M."/>
            <person name="Haas B.J."/>
            <person name="Pertea M."/>
            <person name="Feldblyum T.V."/>
            <person name="Utterback T.R."/>
            <person name="Shu C.L."/>
            <person name="Osoegawa K."/>
            <person name="de Jong P.J."/>
            <person name="Hrdy I."/>
            <person name="Horvathova L."/>
            <person name="Zubacova Z."/>
            <person name="Dolezal P."/>
            <person name="Malik S.B."/>
            <person name="Logsdon J.M. Jr."/>
            <person name="Henze K."/>
            <person name="Gupta A."/>
            <person name="Wang C.C."/>
            <person name="Dunne R.L."/>
            <person name="Upcroft J.A."/>
            <person name="Upcroft P."/>
            <person name="White O."/>
            <person name="Salzberg S.L."/>
            <person name="Tang P."/>
            <person name="Chiu C.-H."/>
            <person name="Lee Y.-S."/>
            <person name="Embley T.M."/>
            <person name="Coombs G.H."/>
            <person name="Mottram J.C."/>
            <person name="Tachezy J."/>
            <person name="Fraser-Liggett C.M."/>
            <person name="Johnson P.J."/>
        </authorList>
    </citation>
    <scope>NUCLEOTIDE SEQUENCE [LARGE SCALE GENOMIC DNA]</scope>
    <source>
        <strain evidence="2">G3</strain>
    </source>
</reference>
<keyword evidence="1" id="KW-1133">Transmembrane helix</keyword>
<feature type="transmembrane region" description="Helical" evidence="1">
    <location>
        <begin position="118"/>
        <end position="139"/>
    </location>
</feature>
<dbReference type="VEuPathDB" id="TrichDB:TVAG_358620"/>
<evidence type="ECO:0000256" key="1">
    <source>
        <dbReference type="SAM" id="Phobius"/>
    </source>
</evidence>
<dbReference type="EMBL" id="DS115050">
    <property type="protein sequence ID" value="EAX85152.1"/>
    <property type="molecule type" value="Genomic_DNA"/>
</dbReference>
<accession>A2GCF9</accession>
<dbReference type="AlphaFoldDB" id="A2GCF9"/>
<keyword evidence="1" id="KW-0812">Transmembrane</keyword>
<proteinExistence type="predicted"/>
<dbReference type="VEuPathDB" id="TrichDB:TVAGG3_0696180"/>
<protein>
    <submittedName>
        <fullName evidence="2">Uncharacterized protein</fullName>
    </submittedName>
</protein>
<dbReference type="Proteomes" id="UP000001542">
    <property type="component" value="Unassembled WGS sequence"/>
</dbReference>
<evidence type="ECO:0000313" key="2">
    <source>
        <dbReference type="EMBL" id="EAX85152.1"/>
    </source>
</evidence>
<gene>
    <name evidence="2" type="ORF">TVAG_358620</name>
</gene>
<dbReference type="SMR" id="A2GCF9"/>
<evidence type="ECO:0000313" key="3">
    <source>
        <dbReference type="Proteomes" id="UP000001542"/>
    </source>
</evidence>
<organism evidence="2 3">
    <name type="scientific">Trichomonas vaginalis (strain ATCC PRA-98 / G3)</name>
    <dbReference type="NCBI Taxonomy" id="412133"/>
    <lineage>
        <taxon>Eukaryota</taxon>
        <taxon>Metamonada</taxon>
        <taxon>Parabasalia</taxon>
        <taxon>Trichomonadida</taxon>
        <taxon>Trichomonadidae</taxon>
        <taxon>Trichomonas</taxon>
    </lineage>
</organism>
<keyword evidence="1" id="KW-0472">Membrane</keyword>
<keyword evidence="3" id="KW-1185">Reference proteome</keyword>
<dbReference type="InParanoid" id="A2GCF9"/>
<name>A2GCF9_TRIV3</name>
<sequence length="209" mass="23966">MTYPNNRFVARQKLIFLSEVKGDPVNAKQSIDEIIKLQRGIAIKEDTIHELGMMAFPNIPDYCNDSMSTGKTINENESTTNDETVFDDTVNFEAIESISKQIDNHEVPAIHYIYKSAWLCFILLVFLLLVSMIIVYQFYAEAYSKPIYMMQGIAKPRNIITMLTAFAGRFLFQVLDDPKNPGSKLMGPLDYYLTLIWIAMEIIEIQKQS</sequence>